<evidence type="ECO:0000313" key="4">
    <source>
        <dbReference type="Proteomes" id="UP001500635"/>
    </source>
</evidence>
<dbReference type="SUPFAM" id="SSF53474">
    <property type="entry name" value="alpha/beta-Hydrolases"/>
    <property type="match status" value="1"/>
</dbReference>
<dbReference type="RefSeq" id="WP_344992568.1">
    <property type="nucleotide sequence ID" value="NZ_BAABFR010000014.1"/>
</dbReference>
<keyword evidence="4" id="KW-1185">Reference proteome</keyword>
<proteinExistence type="inferred from homology"/>
<comment type="caution">
    <text evidence="3">The sequence shown here is derived from an EMBL/GenBank/DDBJ whole genome shotgun (WGS) entry which is preliminary data.</text>
</comment>
<gene>
    <name evidence="3" type="ORF">GCM10023147_12840</name>
</gene>
<evidence type="ECO:0000259" key="2">
    <source>
        <dbReference type="Pfam" id="PF12697"/>
    </source>
</evidence>
<dbReference type="InterPro" id="IPR000073">
    <property type="entry name" value="AB_hydrolase_1"/>
</dbReference>
<dbReference type="Gene3D" id="1.20.1440.110">
    <property type="entry name" value="acylaminoacyl peptidase"/>
    <property type="match status" value="1"/>
</dbReference>
<evidence type="ECO:0000256" key="1">
    <source>
        <dbReference type="ARBA" id="ARBA00038115"/>
    </source>
</evidence>
<feature type="domain" description="AB hydrolase-1" evidence="2">
    <location>
        <begin position="163"/>
        <end position="379"/>
    </location>
</feature>
<dbReference type="InterPro" id="IPR050261">
    <property type="entry name" value="FrsA_esterase"/>
</dbReference>
<dbReference type="EMBL" id="BAABFR010000014">
    <property type="protein sequence ID" value="GAA4387865.1"/>
    <property type="molecule type" value="Genomic_DNA"/>
</dbReference>
<sequence length="403" mass="44092">MKFLFDDEAFSFETLRTTGFSEYGGAQLGEVIALAGRVTDGDEESWLNEWSALARRVHGIADGARGAGHRVSAREAYLRASNYYRTSEFFRRADPGNDPVVEELSRLSRETFAAAVAFFDAPVERVAIPYGDTTLPGYLFLVDGDRVARPTVVYNNGFDSTLEESWFAVGAGALRRGYNVLAFDGPGQGEVIREQGLVFRHDWENVIHPVIDFALTRPEIKADEITLFGYSLGAYLVARAAAFDHRVHAVILDDGFLSFSAAYETKIPPALLAALHGGRDAEFNDAIGRIAAGNTQVRWGIDNGLWVLGAATPAEYLRKVADYTLEGVADRIQAPTLVMDAENDAFFRGQPERLQAAMSAAPSTVVTLTEYDGAGEHCHVGATGYSHQVMFDWLDDVSASKRS</sequence>
<protein>
    <submittedName>
        <fullName evidence="3">Alpha/beta fold hydrolase</fullName>
    </submittedName>
</protein>
<evidence type="ECO:0000313" key="3">
    <source>
        <dbReference type="EMBL" id="GAA4387865.1"/>
    </source>
</evidence>
<dbReference type="PANTHER" id="PTHR22946">
    <property type="entry name" value="DIENELACTONE HYDROLASE DOMAIN-CONTAINING PROTEIN-RELATED"/>
    <property type="match status" value="1"/>
</dbReference>
<name>A0ABP8JAM7_9ACTN</name>
<reference evidence="4" key="1">
    <citation type="journal article" date="2019" name="Int. J. Syst. Evol. Microbiol.">
        <title>The Global Catalogue of Microorganisms (GCM) 10K type strain sequencing project: providing services to taxonomists for standard genome sequencing and annotation.</title>
        <authorList>
            <consortium name="The Broad Institute Genomics Platform"/>
            <consortium name="The Broad Institute Genome Sequencing Center for Infectious Disease"/>
            <person name="Wu L."/>
            <person name="Ma J."/>
        </authorList>
    </citation>
    <scope>NUCLEOTIDE SEQUENCE [LARGE SCALE GENOMIC DNA]</scope>
    <source>
        <strain evidence="4">JCM 17688</strain>
    </source>
</reference>
<dbReference type="InterPro" id="IPR029058">
    <property type="entry name" value="AB_hydrolase_fold"/>
</dbReference>
<organism evidence="3 4">
    <name type="scientific">Tsukamurella soli</name>
    <dbReference type="NCBI Taxonomy" id="644556"/>
    <lineage>
        <taxon>Bacteria</taxon>
        <taxon>Bacillati</taxon>
        <taxon>Actinomycetota</taxon>
        <taxon>Actinomycetes</taxon>
        <taxon>Mycobacteriales</taxon>
        <taxon>Tsukamurellaceae</taxon>
        <taxon>Tsukamurella</taxon>
    </lineage>
</organism>
<keyword evidence="3" id="KW-0378">Hydrolase</keyword>
<dbReference type="Pfam" id="PF12697">
    <property type="entry name" value="Abhydrolase_6"/>
    <property type="match status" value="1"/>
</dbReference>
<comment type="similarity">
    <text evidence="1">Belongs to the AB hydrolase superfamily. FUS2 hydrolase family.</text>
</comment>
<accession>A0ABP8JAM7</accession>
<dbReference type="GO" id="GO:0016787">
    <property type="term" value="F:hydrolase activity"/>
    <property type="evidence" value="ECO:0007669"/>
    <property type="project" value="UniProtKB-KW"/>
</dbReference>
<dbReference type="PANTHER" id="PTHR22946:SF12">
    <property type="entry name" value="CONIDIAL PIGMENT BIOSYNTHESIS PROTEIN AYG1 (AFU_ORTHOLOGUE AFUA_2G17550)"/>
    <property type="match status" value="1"/>
</dbReference>
<dbReference type="Gene3D" id="3.40.50.1820">
    <property type="entry name" value="alpha/beta hydrolase"/>
    <property type="match status" value="1"/>
</dbReference>
<dbReference type="Proteomes" id="UP001500635">
    <property type="component" value="Unassembled WGS sequence"/>
</dbReference>